<evidence type="ECO:0000313" key="2">
    <source>
        <dbReference type="EMBL" id="CAA9308417.1"/>
    </source>
</evidence>
<reference evidence="2" key="1">
    <citation type="submission" date="2020-02" db="EMBL/GenBank/DDBJ databases">
        <authorList>
            <person name="Meier V. D."/>
        </authorList>
    </citation>
    <scope>NUCLEOTIDE SEQUENCE</scope>
    <source>
        <strain evidence="2">AVDCRST_MAG40</strain>
    </source>
</reference>
<feature type="non-terminal residue" evidence="2">
    <location>
        <position position="1"/>
    </location>
</feature>
<evidence type="ECO:0000256" key="1">
    <source>
        <dbReference type="SAM" id="MobiDB-lite"/>
    </source>
</evidence>
<proteinExistence type="predicted"/>
<organism evidence="2">
    <name type="scientific">uncultured Gemmatimonadaceae bacterium</name>
    <dbReference type="NCBI Taxonomy" id="246130"/>
    <lineage>
        <taxon>Bacteria</taxon>
        <taxon>Pseudomonadati</taxon>
        <taxon>Gemmatimonadota</taxon>
        <taxon>Gemmatimonadia</taxon>
        <taxon>Gemmatimonadales</taxon>
        <taxon>Gemmatimonadaceae</taxon>
        <taxon>environmental samples</taxon>
    </lineage>
</organism>
<feature type="compositionally biased region" description="Basic residues" evidence="1">
    <location>
        <begin position="1"/>
        <end position="27"/>
    </location>
</feature>
<protein>
    <submittedName>
        <fullName evidence="2">Uncharacterized protein</fullName>
    </submittedName>
</protein>
<gene>
    <name evidence="2" type="ORF">AVDCRST_MAG40-824</name>
</gene>
<accession>A0A6J4KLI1</accession>
<dbReference type="EMBL" id="CADCTX010000241">
    <property type="protein sequence ID" value="CAA9308417.1"/>
    <property type="molecule type" value="Genomic_DNA"/>
</dbReference>
<feature type="region of interest" description="Disordered" evidence="1">
    <location>
        <begin position="1"/>
        <end position="64"/>
    </location>
</feature>
<feature type="non-terminal residue" evidence="2">
    <location>
        <position position="64"/>
    </location>
</feature>
<name>A0A6J4KLI1_9BACT</name>
<sequence>ARAAPGRRRRRARAAARARPRGRRPRARRVEREAPRRHRVGARTIFGPHRRRRPHQPDSCPAAL</sequence>
<dbReference type="AlphaFoldDB" id="A0A6J4KLI1"/>